<dbReference type="OrthoDB" id="1401001at2"/>
<dbReference type="GO" id="GO:0016491">
    <property type="term" value="F:oxidoreductase activity"/>
    <property type="evidence" value="ECO:0007669"/>
    <property type="project" value="UniProtKB-KW"/>
</dbReference>
<dbReference type="PATRIC" id="fig|265726.11.peg.940"/>
<evidence type="ECO:0000313" key="3">
    <source>
        <dbReference type="EMBL" id="KKC99435.1"/>
    </source>
</evidence>
<gene>
    <name evidence="3" type="ORF">KY46_13540</name>
</gene>
<dbReference type="Proteomes" id="UP000033633">
    <property type="component" value="Unassembled WGS sequence"/>
</dbReference>
<proteinExistence type="predicted"/>
<organism evidence="3 4">
    <name type="scientific">Photobacterium halotolerans</name>
    <dbReference type="NCBI Taxonomy" id="265726"/>
    <lineage>
        <taxon>Bacteria</taxon>
        <taxon>Pseudomonadati</taxon>
        <taxon>Pseudomonadota</taxon>
        <taxon>Gammaproteobacteria</taxon>
        <taxon>Vibrionales</taxon>
        <taxon>Vibrionaceae</taxon>
        <taxon>Photobacterium</taxon>
    </lineage>
</organism>
<keyword evidence="1" id="KW-0560">Oxidoreductase</keyword>
<accession>A0A0F5VB84</accession>
<dbReference type="STRING" id="265726.KY46_13540"/>
<dbReference type="InterPro" id="IPR036188">
    <property type="entry name" value="FAD/NAD-bd_sf"/>
</dbReference>
<dbReference type="EMBL" id="JWYV01000011">
    <property type="protein sequence ID" value="KKC99435.1"/>
    <property type="molecule type" value="Genomic_DNA"/>
</dbReference>
<name>A0A0F5VB84_9GAMM</name>
<dbReference type="SUPFAM" id="SSF51735">
    <property type="entry name" value="NAD(P)-binding Rossmann-fold domains"/>
    <property type="match status" value="1"/>
</dbReference>
<sequence length="495" mass="55061">MTTENSTNRPFNHLKIGVIGGGMAGSTIALRLAEQGFSVNLFEEGPGLVNGPPICHLHAGGNLYRDISDEQCLKLLKQSVDTLRVYKHSANIRPTVIAVPQQDPGHPDLLLPRLALLEQHYKELVQADPANAVLGNPDEYFRLYYRDDMERLAQREMPDQATAPDDWMVPVAKHLDLDHFKFPIVLVQEYGVSVFRLAATVTLGLDALPNSLVRTHTKVTHIEQDSQTRKWQITYRCSESDDGEMSSQTVDVDYLINACGYRTGTVDDMAHYKRKRMVEFKAAYVTRWDNSKAEWPEIIFHGQRGTPQGMAQLTPYPDGYFQLHGMTEDITLFKDGLVSSNEQSAQPDLHPVYKNMLRNGWQPSDIEQRTKRAIAHIAKHLPAYKTARVGGPPLFGAQQIPGENPSLRTADVSFDGYHYARTEIVKASSALTAADLIIQKLVDDGLISAEQGGLTLPLEARFPVTQQLDSGTITRKAESLAKARQFPVALALPVG</sequence>
<comment type="caution">
    <text evidence="3">The sequence shown here is derived from an EMBL/GenBank/DDBJ whole genome shotgun (WGS) entry which is preliminary data.</text>
</comment>
<dbReference type="Gene3D" id="3.50.50.60">
    <property type="entry name" value="FAD/NAD(P)-binding domain"/>
    <property type="match status" value="1"/>
</dbReference>
<evidence type="ECO:0000256" key="1">
    <source>
        <dbReference type="ARBA" id="ARBA00023002"/>
    </source>
</evidence>
<dbReference type="Pfam" id="PF01266">
    <property type="entry name" value="DAO"/>
    <property type="match status" value="1"/>
</dbReference>
<feature type="domain" description="FAD dependent oxidoreductase" evidence="2">
    <location>
        <begin position="16"/>
        <end position="359"/>
    </location>
</feature>
<dbReference type="AlphaFoldDB" id="A0A0F5VB84"/>
<protein>
    <submittedName>
        <fullName evidence="3">Oxidoreductase</fullName>
    </submittedName>
</protein>
<evidence type="ECO:0000259" key="2">
    <source>
        <dbReference type="Pfam" id="PF01266"/>
    </source>
</evidence>
<reference evidence="3 4" key="1">
    <citation type="submission" date="2014-12" db="EMBL/GenBank/DDBJ databases">
        <title>Mercury Reductase activity and rhizosphere competence traits in the genome of root associated Photobacterium halotolerans MELD1.</title>
        <authorList>
            <person name="Mathew D.C."/>
            <person name="Huang C.-C."/>
        </authorList>
    </citation>
    <scope>NUCLEOTIDE SEQUENCE [LARGE SCALE GENOMIC DNA]</scope>
    <source>
        <strain evidence="3 4">MELD1</strain>
    </source>
</reference>
<dbReference type="SUPFAM" id="SSF51905">
    <property type="entry name" value="FAD/NAD(P)-binding domain"/>
    <property type="match status" value="1"/>
</dbReference>
<keyword evidence="4" id="KW-1185">Reference proteome</keyword>
<dbReference type="InterPro" id="IPR036291">
    <property type="entry name" value="NAD(P)-bd_dom_sf"/>
</dbReference>
<dbReference type="InterPro" id="IPR006076">
    <property type="entry name" value="FAD-dep_OxRdtase"/>
</dbReference>
<evidence type="ECO:0000313" key="4">
    <source>
        <dbReference type="Proteomes" id="UP000033633"/>
    </source>
</evidence>